<dbReference type="InterPro" id="IPR018076">
    <property type="entry name" value="T2SS_GspF_dom"/>
</dbReference>
<keyword evidence="5 6" id="KW-0472">Membrane</keyword>
<evidence type="ECO:0000256" key="4">
    <source>
        <dbReference type="ARBA" id="ARBA00022989"/>
    </source>
</evidence>
<protein>
    <submittedName>
        <fullName evidence="8">Tight adherence protein B</fullName>
    </submittedName>
</protein>
<dbReference type="InterPro" id="IPR042094">
    <property type="entry name" value="T2SS_GspF_sf"/>
</dbReference>
<feature type="transmembrane region" description="Helical" evidence="6">
    <location>
        <begin position="249"/>
        <end position="266"/>
    </location>
</feature>
<feature type="transmembrane region" description="Helical" evidence="6">
    <location>
        <begin position="78"/>
        <end position="97"/>
    </location>
</feature>
<evidence type="ECO:0000256" key="2">
    <source>
        <dbReference type="ARBA" id="ARBA00022475"/>
    </source>
</evidence>
<dbReference type="RefSeq" id="WP_184073446.1">
    <property type="nucleotide sequence ID" value="NZ_JACHDS010000001.1"/>
</dbReference>
<evidence type="ECO:0000256" key="5">
    <source>
        <dbReference type="ARBA" id="ARBA00023136"/>
    </source>
</evidence>
<sequence>MLLITVLIAGTGILFILAAREWGAGLDQNAQMASRSALAEVERRANSPFNRFDTWLRRSDIGKNLETRLARAGVKMPVTLFALLIIVGGSLAIIFVGQLLAPLFGFLAAVLVGFLFLQYLKRKEERRKEEFIAQLPELARVLSNATQAGLALPTAIAMAAEELDDPAGSELRRAAHTMRLGKSFDAAIADMRERMPSREIGVLVSTLLIASRSGGALVTALRNISDTLEQRKETRREIRTILSETKGTAWALLVMGVLSLFGLNMLNPGSVGAMLDSLLGIILLAVVGVLFTIGFIAVQRMTKINY</sequence>
<dbReference type="Pfam" id="PF00482">
    <property type="entry name" value="T2SSF"/>
    <property type="match status" value="1"/>
</dbReference>
<evidence type="ECO:0000256" key="6">
    <source>
        <dbReference type="SAM" id="Phobius"/>
    </source>
</evidence>
<gene>
    <name evidence="8" type="ORF">HNR23_000723</name>
</gene>
<dbReference type="Proteomes" id="UP000546642">
    <property type="component" value="Unassembled WGS sequence"/>
</dbReference>
<dbReference type="EMBL" id="JACHDS010000001">
    <property type="protein sequence ID" value="MBB6170663.1"/>
    <property type="molecule type" value="Genomic_DNA"/>
</dbReference>
<name>A0A7W9YEF0_9ACTN</name>
<evidence type="ECO:0000259" key="7">
    <source>
        <dbReference type="Pfam" id="PF00482"/>
    </source>
</evidence>
<evidence type="ECO:0000313" key="8">
    <source>
        <dbReference type="EMBL" id="MBB6170663.1"/>
    </source>
</evidence>
<reference evidence="8 9" key="1">
    <citation type="submission" date="2020-08" db="EMBL/GenBank/DDBJ databases">
        <title>Sequencing the genomes of 1000 actinobacteria strains.</title>
        <authorList>
            <person name="Klenk H.-P."/>
        </authorList>
    </citation>
    <scope>NUCLEOTIDE SEQUENCE [LARGE SCALE GENOMIC DNA]</scope>
    <source>
        <strain evidence="8 9">DSM 46659</strain>
    </source>
</reference>
<feature type="domain" description="Type II secretion system protein GspF" evidence="7">
    <location>
        <begin position="139"/>
        <end position="260"/>
    </location>
</feature>
<feature type="transmembrane region" description="Helical" evidence="6">
    <location>
        <begin position="103"/>
        <end position="120"/>
    </location>
</feature>
<dbReference type="GO" id="GO:0005886">
    <property type="term" value="C:plasma membrane"/>
    <property type="evidence" value="ECO:0007669"/>
    <property type="project" value="UniProtKB-SubCell"/>
</dbReference>
<keyword evidence="2" id="KW-1003">Cell membrane</keyword>
<keyword evidence="9" id="KW-1185">Reference proteome</keyword>
<dbReference type="AlphaFoldDB" id="A0A7W9YEF0"/>
<comment type="caution">
    <text evidence="8">The sequence shown here is derived from an EMBL/GenBank/DDBJ whole genome shotgun (WGS) entry which is preliminary data.</text>
</comment>
<proteinExistence type="predicted"/>
<accession>A0A7W9YEF0</accession>
<feature type="transmembrane region" description="Helical" evidence="6">
    <location>
        <begin position="6"/>
        <end position="26"/>
    </location>
</feature>
<comment type="subcellular location">
    <subcellularLocation>
        <location evidence="1">Cell membrane</location>
        <topology evidence="1">Multi-pass membrane protein</topology>
    </subcellularLocation>
</comment>
<evidence type="ECO:0000256" key="3">
    <source>
        <dbReference type="ARBA" id="ARBA00022692"/>
    </source>
</evidence>
<keyword evidence="3 6" id="KW-0812">Transmembrane</keyword>
<dbReference type="PANTHER" id="PTHR35007">
    <property type="entry name" value="INTEGRAL MEMBRANE PROTEIN-RELATED"/>
    <property type="match status" value="1"/>
</dbReference>
<feature type="transmembrane region" description="Helical" evidence="6">
    <location>
        <begin position="278"/>
        <end position="298"/>
    </location>
</feature>
<evidence type="ECO:0000256" key="1">
    <source>
        <dbReference type="ARBA" id="ARBA00004651"/>
    </source>
</evidence>
<evidence type="ECO:0000313" key="9">
    <source>
        <dbReference type="Proteomes" id="UP000546642"/>
    </source>
</evidence>
<dbReference type="PANTHER" id="PTHR35007:SF1">
    <property type="entry name" value="PILUS ASSEMBLY PROTEIN"/>
    <property type="match status" value="1"/>
</dbReference>
<keyword evidence="4 6" id="KW-1133">Transmembrane helix</keyword>
<dbReference type="Gene3D" id="1.20.81.30">
    <property type="entry name" value="Type II secretion system (T2SS), domain F"/>
    <property type="match status" value="1"/>
</dbReference>
<organism evidence="8 9">
    <name type="scientific">Nocardiopsis mwathae</name>
    <dbReference type="NCBI Taxonomy" id="1472723"/>
    <lineage>
        <taxon>Bacteria</taxon>
        <taxon>Bacillati</taxon>
        <taxon>Actinomycetota</taxon>
        <taxon>Actinomycetes</taxon>
        <taxon>Streptosporangiales</taxon>
        <taxon>Nocardiopsidaceae</taxon>
        <taxon>Nocardiopsis</taxon>
    </lineage>
</organism>